<dbReference type="CDD" id="cd17265">
    <property type="entry name" value="RMtype1_S_Eco4255III-TRD2-CR2_like"/>
    <property type="match status" value="1"/>
</dbReference>
<dbReference type="EMBL" id="JAVBIK010000001">
    <property type="protein sequence ID" value="MDT7518812.1"/>
    <property type="molecule type" value="Genomic_DNA"/>
</dbReference>
<dbReference type="InterPro" id="IPR052021">
    <property type="entry name" value="Type-I_RS_S_subunit"/>
</dbReference>
<evidence type="ECO:0000256" key="3">
    <source>
        <dbReference type="ARBA" id="ARBA00023125"/>
    </source>
</evidence>
<evidence type="ECO:0000313" key="5">
    <source>
        <dbReference type="EMBL" id="MDT7518812.1"/>
    </source>
</evidence>
<organism evidence="5 6">
    <name type="scientific">Rhodoferax potami</name>
    <dbReference type="NCBI Taxonomy" id="3068338"/>
    <lineage>
        <taxon>Bacteria</taxon>
        <taxon>Pseudomonadati</taxon>
        <taxon>Pseudomonadota</taxon>
        <taxon>Betaproteobacteria</taxon>
        <taxon>Burkholderiales</taxon>
        <taxon>Comamonadaceae</taxon>
        <taxon>Rhodoferax</taxon>
    </lineage>
</organism>
<dbReference type="PANTHER" id="PTHR30408">
    <property type="entry name" value="TYPE-1 RESTRICTION ENZYME ECOKI SPECIFICITY PROTEIN"/>
    <property type="match status" value="1"/>
</dbReference>
<evidence type="ECO:0000259" key="4">
    <source>
        <dbReference type="Pfam" id="PF01420"/>
    </source>
</evidence>
<dbReference type="Gene3D" id="3.90.220.20">
    <property type="entry name" value="DNA methylase specificity domains"/>
    <property type="match status" value="2"/>
</dbReference>
<dbReference type="Proteomes" id="UP001321700">
    <property type="component" value="Unassembled WGS sequence"/>
</dbReference>
<evidence type="ECO:0000256" key="2">
    <source>
        <dbReference type="ARBA" id="ARBA00022747"/>
    </source>
</evidence>
<reference evidence="5 6" key="1">
    <citation type="submission" date="2023-08" db="EMBL/GenBank/DDBJ databases">
        <title>Rhodoferax potami sp. nov. and Rhodoferax mekongensis sp. nov., isolated from the Mekong River in Thailand.</title>
        <authorList>
            <person name="Kitikhun S."/>
            <person name="Charoenyingcharoen P."/>
            <person name="Siriarchawattana P."/>
            <person name="Likhitrattanapisal S."/>
            <person name="Nilsakha T."/>
            <person name="Chanpet A."/>
            <person name="Rattanawaree P."/>
            <person name="Ingsriswang S."/>
        </authorList>
    </citation>
    <scope>NUCLEOTIDE SEQUENCE [LARGE SCALE GENOMIC DNA]</scope>
    <source>
        <strain evidence="5 6">TBRC 17660</strain>
    </source>
</reference>
<dbReference type="SUPFAM" id="SSF116734">
    <property type="entry name" value="DNA methylase specificity domain"/>
    <property type="match status" value="2"/>
</dbReference>
<keyword evidence="2" id="KW-0680">Restriction system</keyword>
<dbReference type="RefSeq" id="WP_313874528.1">
    <property type="nucleotide sequence ID" value="NZ_JAVBIK010000001.1"/>
</dbReference>
<evidence type="ECO:0000256" key="1">
    <source>
        <dbReference type="ARBA" id="ARBA00010923"/>
    </source>
</evidence>
<name>A0ABU3KN09_9BURK</name>
<comment type="caution">
    <text evidence="5">The sequence shown here is derived from an EMBL/GenBank/DDBJ whole genome shotgun (WGS) entry which is preliminary data.</text>
</comment>
<dbReference type="CDD" id="cd17259">
    <property type="entry name" value="RMtype1_S_StySKI-TRD2-CR2_like"/>
    <property type="match status" value="1"/>
</dbReference>
<dbReference type="EC" id="3.1.21.-" evidence="5"/>
<dbReference type="PANTHER" id="PTHR30408:SF12">
    <property type="entry name" value="TYPE I RESTRICTION ENZYME MJAVIII SPECIFICITY SUBUNIT"/>
    <property type="match status" value="1"/>
</dbReference>
<keyword evidence="5" id="KW-0540">Nuclease</keyword>
<comment type="similarity">
    <text evidence="1">Belongs to the type-I restriction system S methylase family.</text>
</comment>
<keyword evidence="5" id="KW-0255">Endonuclease</keyword>
<dbReference type="GO" id="GO:0004519">
    <property type="term" value="F:endonuclease activity"/>
    <property type="evidence" value="ECO:0007669"/>
    <property type="project" value="UniProtKB-KW"/>
</dbReference>
<keyword evidence="5" id="KW-0378">Hydrolase</keyword>
<evidence type="ECO:0000313" key="6">
    <source>
        <dbReference type="Proteomes" id="UP001321700"/>
    </source>
</evidence>
<proteinExistence type="inferred from homology"/>
<accession>A0ABU3KN09</accession>
<dbReference type="Pfam" id="PF01420">
    <property type="entry name" value="Methylase_S"/>
    <property type="match status" value="2"/>
</dbReference>
<dbReference type="InterPro" id="IPR044946">
    <property type="entry name" value="Restrct_endonuc_typeI_TRD_sf"/>
</dbReference>
<keyword evidence="3" id="KW-0238">DNA-binding</keyword>
<feature type="domain" description="Type I restriction modification DNA specificity" evidence="4">
    <location>
        <begin position="23"/>
        <end position="193"/>
    </location>
</feature>
<protein>
    <submittedName>
        <fullName evidence="5">Restriction endonuclease subunit S</fullName>
        <ecNumber evidence="5">3.1.21.-</ecNumber>
    </submittedName>
</protein>
<keyword evidence="6" id="KW-1185">Reference proteome</keyword>
<dbReference type="InterPro" id="IPR000055">
    <property type="entry name" value="Restrct_endonuc_typeI_TRD"/>
</dbReference>
<sequence>MSNRDKAALVPKLRFPEFRGALDWKETRLGQLGELVSGLTYSPDDVRETGLLVLRSSNVQNGKIALDDCVYVDPATKGANLSQANDILICVRNGSVALIGKNALIPEGMPLCTHGAFMTVFRSKSAKFVFQLFQSDKYQKQVAGDLGATINSINGGQLVKYTFAVPQPSEQQKIADCLSSLDELIAAQARKVDALKTHKKGLIQQLFPREGETQPRLRFPEFRDTGEWEWVELGEKVDFLSGYPFDGPDISQDSSGIPLLRGINVTEGRIRHNSEIDRYYIGSTEGLEKYRLQVNDLVIGMDGSKVGKNSALVSETDVGALLIQRVARLRANKVPLIQFIFQRVHSPSFHAYVDRINTSSGIPHISAKQIKEFRICFPSDEEQQRIADCLTSLDALITAAIQELDTLKTHKKGLMQQLFPSAEAAEA</sequence>
<gene>
    <name evidence="5" type="ORF">RAE19_08845</name>
</gene>
<dbReference type="GO" id="GO:0016787">
    <property type="term" value="F:hydrolase activity"/>
    <property type="evidence" value="ECO:0007669"/>
    <property type="project" value="UniProtKB-KW"/>
</dbReference>
<feature type="domain" description="Type I restriction modification DNA specificity" evidence="4">
    <location>
        <begin position="273"/>
        <end position="402"/>
    </location>
</feature>